<dbReference type="SMART" id="SM00388">
    <property type="entry name" value="HisKA"/>
    <property type="match status" value="1"/>
</dbReference>
<dbReference type="Pfam" id="PF02518">
    <property type="entry name" value="HATPase_c"/>
    <property type="match status" value="2"/>
</dbReference>
<feature type="transmembrane region" description="Helical" evidence="10">
    <location>
        <begin position="353"/>
        <end position="375"/>
    </location>
</feature>
<dbReference type="Pfam" id="PF00512">
    <property type="entry name" value="HisKA"/>
    <property type="match status" value="1"/>
</dbReference>
<evidence type="ECO:0000256" key="6">
    <source>
        <dbReference type="ARBA" id="ARBA00022777"/>
    </source>
</evidence>
<dbReference type="InterPro" id="IPR005467">
    <property type="entry name" value="His_kinase_dom"/>
</dbReference>
<dbReference type="Pfam" id="PF00072">
    <property type="entry name" value="Response_reg"/>
    <property type="match status" value="1"/>
</dbReference>
<keyword evidence="10" id="KW-0472">Membrane</keyword>
<feature type="domain" description="Response regulatory" evidence="12">
    <location>
        <begin position="678"/>
        <end position="795"/>
    </location>
</feature>
<keyword evidence="14" id="KW-1185">Reference proteome</keyword>
<dbReference type="PANTHER" id="PTHR43547">
    <property type="entry name" value="TWO-COMPONENT HISTIDINE KINASE"/>
    <property type="match status" value="1"/>
</dbReference>
<dbReference type="InterPro" id="IPR010559">
    <property type="entry name" value="Sig_transdc_His_kin_internal"/>
</dbReference>
<gene>
    <name evidence="13" type="ORF">ACFP7A_06415</name>
</gene>
<dbReference type="EC" id="2.7.13.3" evidence="2"/>
<feature type="domain" description="Histidine kinase" evidence="11">
    <location>
        <begin position="906"/>
        <end position="1004"/>
    </location>
</feature>
<dbReference type="InterPro" id="IPR004358">
    <property type="entry name" value="Sig_transdc_His_kin-like_C"/>
</dbReference>
<dbReference type="InterPro" id="IPR003594">
    <property type="entry name" value="HATPase_dom"/>
</dbReference>
<dbReference type="Pfam" id="PF06580">
    <property type="entry name" value="His_kinase"/>
    <property type="match status" value="1"/>
</dbReference>
<dbReference type="InterPro" id="IPR036097">
    <property type="entry name" value="HisK_dim/P_sf"/>
</dbReference>
<dbReference type="PANTHER" id="PTHR43547:SF2">
    <property type="entry name" value="HYBRID SIGNAL TRANSDUCTION HISTIDINE KINASE C"/>
    <property type="match status" value="1"/>
</dbReference>
<evidence type="ECO:0000256" key="5">
    <source>
        <dbReference type="ARBA" id="ARBA00022741"/>
    </source>
</evidence>
<evidence type="ECO:0000256" key="10">
    <source>
        <dbReference type="SAM" id="Phobius"/>
    </source>
</evidence>
<evidence type="ECO:0000256" key="4">
    <source>
        <dbReference type="ARBA" id="ARBA00022679"/>
    </source>
</evidence>
<evidence type="ECO:0000256" key="9">
    <source>
        <dbReference type="PROSITE-ProRule" id="PRU00169"/>
    </source>
</evidence>
<dbReference type="InterPro" id="IPR008979">
    <property type="entry name" value="Galactose-bd-like_sf"/>
</dbReference>
<dbReference type="SUPFAM" id="SSF55874">
    <property type="entry name" value="ATPase domain of HSP90 chaperone/DNA topoisomerase II/histidine kinase"/>
    <property type="match status" value="2"/>
</dbReference>
<dbReference type="GO" id="GO:0005524">
    <property type="term" value="F:ATP binding"/>
    <property type="evidence" value="ECO:0007669"/>
    <property type="project" value="UniProtKB-KW"/>
</dbReference>
<evidence type="ECO:0000256" key="7">
    <source>
        <dbReference type="ARBA" id="ARBA00022840"/>
    </source>
</evidence>
<dbReference type="Pfam" id="PF07695">
    <property type="entry name" value="7TMR-DISM_7TM"/>
    <property type="match status" value="1"/>
</dbReference>
<dbReference type="Gene3D" id="3.30.565.10">
    <property type="entry name" value="Histidine kinase-like ATPase, C-terminal domain"/>
    <property type="match status" value="2"/>
</dbReference>
<keyword evidence="6" id="KW-0418">Kinase</keyword>
<keyword evidence="3 9" id="KW-0597">Phosphoprotein</keyword>
<sequence>MKKRIEALAITVCILALMIGVLFVVFTYNERSTPQAVNGNLDLTKWNFAKEGPVPLNGQWDFYPNKLLSYQQLSADNDPDTLSIPGNAYQKMHALGAFTYVLHIKISDIKSVYGLKTSSIQMANRLIVNGLTVGQSGRPAEHEGYWAKNKPYASYFTLHRGWNTIMIQVANHDLIGSGGINGSVYFGRAGQIAGLYNKALAYDWIIVVSFLIVGIYYISLFMKRKKDHSLIILGLTCIFVSIGKATSGERIFYDLFGSTPFWLYYRLQILSVVWMCITLLLYLQKEFQTFCSKWLIKCCIGAGSLITLAVLGFIGHVLVNFCFSLVTVYLMFIFLYATYVFLLAMFHRRSGSVYLVVAAVSIDTYVLAQRASVYFSFPIYKLSSFDPLIFLLILALLLSLRFANDYQKINDLSERLIKNDQLKDEFLVRTSHEFKSPLHGIMNISKSMMNDSEHPLSTEQKKSLGLITHISRDLSQLVYDILDFSKLKQGILVVKPEPVDVQTTVDVLVRIHEYRAKERGIQLLNLVPEHLPSVYADEVRFGQIISNLLDNAIKHTMNGRVEVDATIQEEHIELVVHDTGDGIDIQELPLIFEPFLSLDSSDEQKGVGLGLSIVKQLVELQNGEIRVSSEKGKGTTFRITLPIAQSDAVRNDYEWANEKEPDYRFPTPLFVNRSGKSTVLIADDNFANLKILIDALQPLDCDVIAVKNGREALEQIEQTRVIDLAILDIRMPELSGYDVCQHIREKYMPAELPVLMVTAAIEPRDKVATLEAGANDFLTKPFDRSELKARISSLLNMKHSFRKALDMEVAFLQSQIKPHFLFNALNSIAALSYTDMGASRKLITHLADYLRGSFQFSNIQKCVPFSQEMHLVRTYVAIEKARFKDRIHIEYAIDEQLDSIKLPPLLIQPLVENAIRHGISKREEGGRVKVSAFVAGEDYVIKVEDNGVGMPRERFDQLEKRTDSERGVGLKNISSRLKYEYGTELNVQSEPEKGTCISFRIPAE</sequence>
<organism evidence="13 14">
    <name type="scientific">Sporolactobacillus kofuensis</name>
    <dbReference type="NCBI Taxonomy" id="269672"/>
    <lineage>
        <taxon>Bacteria</taxon>
        <taxon>Bacillati</taxon>
        <taxon>Bacillota</taxon>
        <taxon>Bacilli</taxon>
        <taxon>Bacillales</taxon>
        <taxon>Sporolactobacillaceae</taxon>
        <taxon>Sporolactobacillus</taxon>
    </lineage>
</organism>
<reference evidence="14" key="1">
    <citation type="journal article" date="2019" name="Int. J. Syst. Evol. Microbiol.">
        <title>The Global Catalogue of Microorganisms (GCM) 10K type strain sequencing project: providing services to taxonomists for standard genome sequencing and annotation.</title>
        <authorList>
            <consortium name="The Broad Institute Genomics Platform"/>
            <consortium name="The Broad Institute Genome Sequencing Center for Infectious Disease"/>
            <person name="Wu L."/>
            <person name="Ma J."/>
        </authorList>
    </citation>
    <scope>NUCLEOTIDE SEQUENCE [LARGE SCALE GENOMIC DNA]</scope>
    <source>
        <strain evidence="14">CCUG 42001</strain>
    </source>
</reference>
<keyword evidence="5" id="KW-0547">Nucleotide-binding</keyword>
<dbReference type="SMART" id="SM00387">
    <property type="entry name" value="HATPase_c"/>
    <property type="match status" value="2"/>
</dbReference>
<protein>
    <recommendedName>
        <fullName evidence="2">histidine kinase</fullName>
        <ecNumber evidence="2">2.7.13.3</ecNumber>
    </recommendedName>
</protein>
<feature type="domain" description="Histidine kinase" evidence="11">
    <location>
        <begin position="429"/>
        <end position="645"/>
    </location>
</feature>
<evidence type="ECO:0000313" key="13">
    <source>
        <dbReference type="EMBL" id="MFC6386226.1"/>
    </source>
</evidence>
<evidence type="ECO:0000259" key="12">
    <source>
        <dbReference type="PROSITE" id="PS50110"/>
    </source>
</evidence>
<dbReference type="RefSeq" id="WP_253053579.1">
    <property type="nucleotide sequence ID" value="NZ_JAMXWN010000004.1"/>
</dbReference>
<dbReference type="EMBL" id="JBHSTQ010000005">
    <property type="protein sequence ID" value="MFC6386226.1"/>
    <property type="molecule type" value="Genomic_DNA"/>
</dbReference>
<comment type="catalytic activity">
    <reaction evidence="1">
        <text>ATP + protein L-histidine = ADP + protein N-phospho-L-histidine.</text>
        <dbReference type="EC" id="2.7.13.3"/>
    </reaction>
</comment>
<accession>A0ABW1WCX2</accession>
<dbReference type="InterPro" id="IPR036890">
    <property type="entry name" value="HATPase_C_sf"/>
</dbReference>
<name>A0ABW1WCX2_9BACL</name>
<feature type="transmembrane region" description="Helical" evidence="10">
    <location>
        <begin position="230"/>
        <end position="247"/>
    </location>
</feature>
<dbReference type="SUPFAM" id="SSF52172">
    <property type="entry name" value="CheY-like"/>
    <property type="match status" value="1"/>
</dbReference>
<feature type="transmembrane region" description="Helical" evidence="10">
    <location>
        <begin position="199"/>
        <end position="218"/>
    </location>
</feature>
<dbReference type="PROSITE" id="PS50109">
    <property type="entry name" value="HIS_KIN"/>
    <property type="match status" value="2"/>
</dbReference>
<feature type="transmembrane region" description="Helical" evidence="10">
    <location>
        <begin position="7"/>
        <end position="28"/>
    </location>
</feature>
<dbReference type="Gene3D" id="1.10.287.130">
    <property type="match status" value="1"/>
</dbReference>
<dbReference type="InterPro" id="IPR011623">
    <property type="entry name" value="7TMR_DISM_rcpt_extracell_dom1"/>
</dbReference>
<evidence type="ECO:0000256" key="8">
    <source>
        <dbReference type="ARBA" id="ARBA00023012"/>
    </source>
</evidence>
<proteinExistence type="predicted"/>
<dbReference type="PROSITE" id="PS50110">
    <property type="entry name" value="RESPONSE_REGULATORY"/>
    <property type="match status" value="1"/>
</dbReference>
<keyword evidence="7 13" id="KW-0067">ATP-binding</keyword>
<keyword evidence="10" id="KW-1133">Transmembrane helix</keyword>
<keyword evidence="10" id="KW-0812">Transmembrane</keyword>
<feature type="transmembrane region" description="Helical" evidence="10">
    <location>
        <begin position="262"/>
        <end position="282"/>
    </location>
</feature>
<feature type="transmembrane region" description="Helical" evidence="10">
    <location>
        <begin position="325"/>
        <end position="346"/>
    </location>
</feature>
<evidence type="ECO:0000313" key="14">
    <source>
        <dbReference type="Proteomes" id="UP001596267"/>
    </source>
</evidence>
<dbReference type="PRINTS" id="PR00344">
    <property type="entry name" value="BCTRLSENSOR"/>
</dbReference>
<dbReference type="Gene3D" id="3.40.50.2300">
    <property type="match status" value="1"/>
</dbReference>
<keyword evidence="8" id="KW-0902">Two-component regulatory system</keyword>
<dbReference type="CDD" id="cd00075">
    <property type="entry name" value="HATPase"/>
    <property type="match status" value="1"/>
</dbReference>
<evidence type="ECO:0000256" key="1">
    <source>
        <dbReference type="ARBA" id="ARBA00000085"/>
    </source>
</evidence>
<evidence type="ECO:0000256" key="3">
    <source>
        <dbReference type="ARBA" id="ARBA00022553"/>
    </source>
</evidence>
<dbReference type="SMART" id="SM00448">
    <property type="entry name" value="REC"/>
    <property type="match status" value="1"/>
</dbReference>
<evidence type="ECO:0000256" key="2">
    <source>
        <dbReference type="ARBA" id="ARBA00012438"/>
    </source>
</evidence>
<dbReference type="SUPFAM" id="SSF49785">
    <property type="entry name" value="Galactose-binding domain-like"/>
    <property type="match status" value="1"/>
</dbReference>
<dbReference type="CDD" id="cd00082">
    <property type="entry name" value="HisKA"/>
    <property type="match status" value="1"/>
</dbReference>
<dbReference type="InterPro" id="IPR003661">
    <property type="entry name" value="HisK_dim/P_dom"/>
</dbReference>
<dbReference type="InterPro" id="IPR001789">
    <property type="entry name" value="Sig_transdc_resp-reg_receiver"/>
</dbReference>
<keyword evidence="4" id="KW-0808">Transferase</keyword>
<dbReference type="Proteomes" id="UP001596267">
    <property type="component" value="Unassembled WGS sequence"/>
</dbReference>
<dbReference type="SUPFAM" id="SSF47384">
    <property type="entry name" value="Homodimeric domain of signal transducing histidine kinase"/>
    <property type="match status" value="1"/>
</dbReference>
<evidence type="ECO:0000259" key="11">
    <source>
        <dbReference type="PROSITE" id="PS50109"/>
    </source>
</evidence>
<feature type="modified residue" description="4-aspartylphosphate" evidence="9">
    <location>
        <position position="728"/>
    </location>
</feature>
<comment type="caution">
    <text evidence="13">The sequence shown here is derived from an EMBL/GenBank/DDBJ whole genome shotgun (WGS) entry which is preliminary data.</text>
</comment>
<dbReference type="InterPro" id="IPR011006">
    <property type="entry name" value="CheY-like_superfamily"/>
</dbReference>
<feature type="transmembrane region" description="Helical" evidence="10">
    <location>
        <begin position="294"/>
        <end position="319"/>
    </location>
</feature>